<name>A0A4Q9L8L4_9MICR</name>
<gene>
    <name evidence="2" type="ORF">CWI39_0918p0010</name>
</gene>
<dbReference type="Proteomes" id="UP000293045">
    <property type="component" value="Unassembled WGS sequence"/>
</dbReference>
<protein>
    <submittedName>
        <fullName evidence="2">Uncharacterized protein</fullName>
    </submittedName>
</protein>
<accession>A0A4Q9L8L4</accession>
<dbReference type="VEuPathDB" id="MicrosporidiaDB:CWI39_0918p0010"/>
<proteinExistence type="predicted"/>
<organism evidence="2 3">
    <name type="scientific">Hamiltosporidium magnivora</name>
    <dbReference type="NCBI Taxonomy" id="148818"/>
    <lineage>
        <taxon>Eukaryota</taxon>
        <taxon>Fungi</taxon>
        <taxon>Fungi incertae sedis</taxon>
        <taxon>Microsporidia</taxon>
        <taxon>Dubosqiidae</taxon>
        <taxon>Hamiltosporidium</taxon>
    </lineage>
</organism>
<dbReference type="AlphaFoldDB" id="A0A4Q9L8L4"/>
<evidence type="ECO:0000313" key="3">
    <source>
        <dbReference type="Proteomes" id="UP000293045"/>
    </source>
</evidence>
<sequence length="55" mass="6579">MPKEEVEIEFKDVIMWLSILCIICCIMYLHSYIRRLVKVNTNKNEGDNRKGIYSK</sequence>
<evidence type="ECO:0000256" key="1">
    <source>
        <dbReference type="SAM" id="Phobius"/>
    </source>
</evidence>
<keyword evidence="1" id="KW-0812">Transmembrane</keyword>
<feature type="transmembrane region" description="Helical" evidence="1">
    <location>
        <begin position="13"/>
        <end position="33"/>
    </location>
</feature>
<keyword evidence="1" id="KW-1133">Transmembrane helix</keyword>
<evidence type="ECO:0000313" key="2">
    <source>
        <dbReference type="EMBL" id="TBU03716.1"/>
    </source>
</evidence>
<dbReference type="EMBL" id="PIXR01000918">
    <property type="protein sequence ID" value="TBU03716.1"/>
    <property type="molecule type" value="Genomic_DNA"/>
</dbReference>
<keyword evidence="1" id="KW-0472">Membrane</keyword>
<comment type="caution">
    <text evidence="2">The sequence shown here is derived from an EMBL/GenBank/DDBJ whole genome shotgun (WGS) entry which is preliminary data.</text>
</comment>
<reference evidence="2 3" key="1">
    <citation type="submission" date="2017-12" db="EMBL/GenBank/DDBJ databases">
        <authorList>
            <person name="Pombert J.-F."/>
            <person name="Haag K.L."/>
            <person name="Ebert D."/>
        </authorList>
    </citation>
    <scope>NUCLEOTIDE SEQUENCE [LARGE SCALE GENOMIC DNA]</scope>
    <source>
        <strain evidence="2">IL-BN-2</strain>
    </source>
</reference>